<keyword evidence="4" id="KW-0560">Oxidoreductase</keyword>
<reference evidence="10 11" key="1">
    <citation type="submission" date="2018-11" db="EMBL/GenBank/DDBJ databases">
        <authorList>
            <consortium name="Pathogen Informatics"/>
        </authorList>
    </citation>
    <scope>NUCLEOTIDE SEQUENCE [LARGE SCALE GENOMIC DNA]</scope>
</reference>
<dbReference type="Gene3D" id="3.50.50.60">
    <property type="entry name" value="FAD/NAD(P)-binding domain"/>
    <property type="match status" value="1"/>
</dbReference>
<dbReference type="InterPro" id="IPR036188">
    <property type="entry name" value="FAD/NAD-bd_sf"/>
</dbReference>
<proteinExistence type="inferred from homology"/>
<evidence type="ECO:0000256" key="7">
    <source>
        <dbReference type="ARBA" id="ARBA00038878"/>
    </source>
</evidence>
<gene>
    <name evidence="10" type="ORF">DILT_LOCUS9446</name>
</gene>
<sequence>MVVVGGGIIGLAVARHISIHYPKLRLCLLEKEHEVSLHQSYRNSGVIHTGIYYKPGSLKAQLCLEGLNKTYEYCEQKRIPYKRSGKLIVAVSERELSALDNLYSRALENKVPGVTLVPGKDIQSIEPACRGLKAIYSPNTGIVDYRVISLSLADDFVRNKGKLLLGFEVCKILENGDSAQYPIRIVNKKAGNQHINCKYLITCAGLQSDRIAALSGCTRNPKIIPFRGEYLRLKPEMSSLVSTNIYPVPDSRFPFLGVHFTPRINGEVWLGPSATLSFKREGYSGLNFSLKDTLDFITYPGLLRLASQYFTFGV</sequence>
<evidence type="ECO:0000256" key="2">
    <source>
        <dbReference type="ARBA" id="ARBA00022630"/>
    </source>
</evidence>
<dbReference type="Pfam" id="PF01266">
    <property type="entry name" value="DAO"/>
    <property type="match status" value="1"/>
</dbReference>
<keyword evidence="2" id="KW-0285">Flavoprotein</keyword>
<evidence type="ECO:0000259" key="9">
    <source>
        <dbReference type="Pfam" id="PF01266"/>
    </source>
</evidence>
<dbReference type="EC" id="1.1.99.2" evidence="7"/>
<feature type="domain" description="FAD dependent oxidoreductase" evidence="9">
    <location>
        <begin position="2"/>
        <end position="284"/>
    </location>
</feature>
<name>A0A3P7L8H3_DIBLA</name>
<keyword evidence="11" id="KW-1185">Reference proteome</keyword>
<evidence type="ECO:0000256" key="3">
    <source>
        <dbReference type="ARBA" id="ARBA00022827"/>
    </source>
</evidence>
<accession>A0A3P7L8H3</accession>
<dbReference type="EMBL" id="UYRU01056866">
    <property type="protein sequence ID" value="VDN13615.1"/>
    <property type="molecule type" value="Genomic_DNA"/>
</dbReference>
<dbReference type="SUPFAM" id="SSF51905">
    <property type="entry name" value="FAD/NAD(P)-binding domain"/>
    <property type="match status" value="1"/>
</dbReference>
<keyword evidence="3" id="KW-0274">FAD</keyword>
<evidence type="ECO:0000256" key="4">
    <source>
        <dbReference type="ARBA" id="ARBA00023002"/>
    </source>
</evidence>
<evidence type="ECO:0000256" key="5">
    <source>
        <dbReference type="ARBA" id="ARBA00036066"/>
    </source>
</evidence>
<dbReference type="OrthoDB" id="498204at2759"/>
<comment type="similarity">
    <text evidence="6">Belongs to the L2HGDH family.</text>
</comment>
<feature type="non-terminal residue" evidence="10">
    <location>
        <position position="314"/>
    </location>
</feature>
<protein>
    <recommendedName>
        <fullName evidence="8">L-2-hydroxyglutarate dehydrogenase, mitochondrial</fullName>
        <ecNumber evidence="7">1.1.99.2</ecNumber>
    </recommendedName>
</protein>
<dbReference type="PANTHER" id="PTHR43104">
    <property type="entry name" value="L-2-HYDROXYGLUTARATE DEHYDROGENASE, MITOCHONDRIAL"/>
    <property type="match status" value="1"/>
</dbReference>
<evidence type="ECO:0000256" key="6">
    <source>
        <dbReference type="ARBA" id="ARBA00037941"/>
    </source>
</evidence>
<evidence type="ECO:0000256" key="8">
    <source>
        <dbReference type="ARBA" id="ARBA00041137"/>
    </source>
</evidence>
<organism evidence="10 11">
    <name type="scientific">Dibothriocephalus latus</name>
    <name type="common">Fish tapeworm</name>
    <name type="synonym">Diphyllobothrium latum</name>
    <dbReference type="NCBI Taxonomy" id="60516"/>
    <lineage>
        <taxon>Eukaryota</taxon>
        <taxon>Metazoa</taxon>
        <taxon>Spiralia</taxon>
        <taxon>Lophotrochozoa</taxon>
        <taxon>Platyhelminthes</taxon>
        <taxon>Cestoda</taxon>
        <taxon>Eucestoda</taxon>
        <taxon>Diphyllobothriidea</taxon>
        <taxon>Diphyllobothriidae</taxon>
        <taxon>Dibothriocephalus</taxon>
    </lineage>
</organism>
<comment type="catalytic activity">
    <reaction evidence="5">
        <text>(S)-2-hydroxyglutarate + A = 2-oxoglutarate + AH2</text>
        <dbReference type="Rhea" id="RHEA:21252"/>
        <dbReference type="ChEBI" id="CHEBI:13193"/>
        <dbReference type="ChEBI" id="CHEBI:16782"/>
        <dbReference type="ChEBI" id="CHEBI:16810"/>
        <dbReference type="ChEBI" id="CHEBI:17499"/>
        <dbReference type="EC" id="1.1.99.2"/>
    </reaction>
</comment>
<comment type="cofactor">
    <cofactor evidence="1">
        <name>FAD</name>
        <dbReference type="ChEBI" id="CHEBI:57692"/>
    </cofactor>
</comment>
<dbReference type="PANTHER" id="PTHR43104:SF2">
    <property type="entry name" value="L-2-HYDROXYGLUTARATE DEHYDROGENASE, MITOCHONDRIAL"/>
    <property type="match status" value="1"/>
</dbReference>
<dbReference type="GO" id="GO:0047545">
    <property type="term" value="F:(S)-2-hydroxyglutarate dehydrogenase activity"/>
    <property type="evidence" value="ECO:0007669"/>
    <property type="project" value="UniProtKB-EC"/>
</dbReference>
<evidence type="ECO:0000256" key="1">
    <source>
        <dbReference type="ARBA" id="ARBA00001974"/>
    </source>
</evidence>
<dbReference type="InterPro" id="IPR006076">
    <property type="entry name" value="FAD-dep_OxRdtase"/>
</dbReference>
<dbReference type="NCBIfam" id="NF008726">
    <property type="entry name" value="PRK11728.1"/>
    <property type="match status" value="1"/>
</dbReference>
<dbReference type="Proteomes" id="UP000281553">
    <property type="component" value="Unassembled WGS sequence"/>
</dbReference>
<evidence type="ECO:0000313" key="11">
    <source>
        <dbReference type="Proteomes" id="UP000281553"/>
    </source>
</evidence>
<evidence type="ECO:0000313" key="10">
    <source>
        <dbReference type="EMBL" id="VDN13615.1"/>
    </source>
</evidence>
<dbReference type="Gene3D" id="3.30.9.10">
    <property type="entry name" value="D-Amino Acid Oxidase, subunit A, domain 2"/>
    <property type="match status" value="1"/>
</dbReference>
<dbReference type="AlphaFoldDB" id="A0A3P7L8H3"/>